<keyword evidence="1" id="KW-0812">Transmembrane</keyword>
<sequence length="291" mass="31245">MSTQSGYAPGRHLWANRRAKSTNSSSAASSAAAGSAPQVVYSKVASKPTLHHVESWSPETMHSLTRGSTIRRGVARKGSTCSDYTTYGFRQETSPTIYSPVSAHSVDYSSLASSVSGDYVAHVGGDYVTRSKLAQTCGCSADTSCGVCAPEVPTVKATAPCDRENTGHRPKYKSVRDKFRKEVNNNPTWPVSPLKHSKSMDHIAVVDSDCPRVYNSRDNYLCVAGTTDPPPDTVADFNSMEPSLRAPHTQLGTHDPPPLIHISLALTFLSLILSIIGCHTLLPPKEKTGIS</sequence>
<keyword evidence="1" id="KW-1133">Transmembrane helix</keyword>
<dbReference type="Proteomes" id="UP000593567">
    <property type="component" value="Unassembled WGS sequence"/>
</dbReference>
<evidence type="ECO:0000256" key="1">
    <source>
        <dbReference type="SAM" id="Phobius"/>
    </source>
</evidence>
<dbReference type="AlphaFoldDB" id="A0A7J7K1M2"/>
<protein>
    <submittedName>
        <fullName evidence="2">Uncharacterized protein</fullName>
    </submittedName>
</protein>
<gene>
    <name evidence="2" type="ORF">EB796_010190</name>
</gene>
<evidence type="ECO:0000313" key="2">
    <source>
        <dbReference type="EMBL" id="KAF6031498.1"/>
    </source>
</evidence>
<organism evidence="2 3">
    <name type="scientific">Bugula neritina</name>
    <name type="common">Brown bryozoan</name>
    <name type="synonym">Sertularia neritina</name>
    <dbReference type="NCBI Taxonomy" id="10212"/>
    <lineage>
        <taxon>Eukaryota</taxon>
        <taxon>Metazoa</taxon>
        <taxon>Spiralia</taxon>
        <taxon>Lophotrochozoa</taxon>
        <taxon>Bryozoa</taxon>
        <taxon>Gymnolaemata</taxon>
        <taxon>Cheilostomatida</taxon>
        <taxon>Flustrina</taxon>
        <taxon>Buguloidea</taxon>
        <taxon>Bugulidae</taxon>
        <taxon>Bugula</taxon>
    </lineage>
</organism>
<keyword evidence="1" id="KW-0472">Membrane</keyword>
<reference evidence="2" key="1">
    <citation type="submission" date="2020-06" db="EMBL/GenBank/DDBJ databases">
        <title>Draft genome of Bugula neritina, a colonial animal packing powerful symbionts and potential medicines.</title>
        <authorList>
            <person name="Rayko M."/>
        </authorList>
    </citation>
    <scope>NUCLEOTIDE SEQUENCE [LARGE SCALE GENOMIC DNA]</scope>
    <source>
        <strain evidence="2">Kwan_BN1</strain>
    </source>
</reference>
<comment type="caution">
    <text evidence="2">The sequence shown here is derived from an EMBL/GenBank/DDBJ whole genome shotgun (WGS) entry which is preliminary data.</text>
</comment>
<keyword evidence="3" id="KW-1185">Reference proteome</keyword>
<accession>A0A7J7K1M2</accession>
<evidence type="ECO:0000313" key="3">
    <source>
        <dbReference type="Proteomes" id="UP000593567"/>
    </source>
</evidence>
<name>A0A7J7K1M2_BUGNE</name>
<proteinExistence type="predicted"/>
<dbReference type="EMBL" id="VXIV02001595">
    <property type="protein sequence ID" value="KAF6031498.1"/>
    <property type="molecule type" value="Genomic_DNA"/>
</dbReference>
<feature type="transmembrane region" description="Helical" evidence="1">
    <location>
        <begin position="259"/>
        <end position="282"/>
    </location>
</feature>